<reference evidence="2" key="1">
    <citation type="submission" date="2021-05" db="EMBL/GenBank/DDBJ databases">
        <authorList>
            <person name="Alioto T."/>
            <person name="Alioto T."/>
            <person name="Gomez Garrido J."/>
        </authorList>
    </citation>
    <scope>NUCLEOTIDE SEQUENCE</scope>
</reference>
<keyword evidence="1" id="KW-0472">Membrane</keyword>
<proteinExistence type="predicted"/>
<sequence length="100" mass="12233">MPYWYPKLRKTMSNNKVPTYLLTIIYFLLYLPTLLEKYYVKILNRIRYLFTSNYVIAIRKCTSMYLGRHLTSYTYPHIIVLLHTVIREIKTDKSSLHYFR</sequence>
<keyword evidence="1" id="KW-0812">Transmembrane</keyword>
<dbReference type="AlphaFoldDB" id="A0A8D9B1F1"/>
<protein>
    <submittedName>
        <fullName evidence="2">Uncharacterized protein</fullName>
    </submittedName>
</protein>
<organism evidence="2">
    <name type="scientific">Cacopsylla melanoneura</name>
    <dbReference type="NCBI Taxonomy" id="428564"/>
    <lineage>
        <taxon>Eukaryota</taxon>
        <taxon>Metazoa</taxon>
        <taxon>Ecdysozoa</taxon>
        <taxon>Arthropoda</taxon>
        <taxon>Hexapoda</taxon>
        <taxon>Insecta</taxon>
        <taxon>Pterygota</taxon>
        <taxon>Neoptera</taxon>
        <taxon>Paraneoptera</taxon>
        <taxon>Hemiptera</taxon>
        <taxon>Sternorrhyncha</taxon>
        <taxon>Psylloidea</taxon>
        <taxon>Psyllidae</taxon>
        <taxon>Psyllinae</taxon>
        <taxon>Cacopsylla</taxon>
    </lineage>
</organism>
<evidence type="ECO:0000256" key="1">
    <source>
        <dbReference type="SAM" id="Phobius"/>
    </source>
</evidence>
<keyword evidence="1" id="KW-1133">Transmembrane helix</keyword>
<name>A0A8D9B1F1_9HEMI</name>
<feature type="transmembrane region" description="Helical" evidence="1">
    <location>
        <begin position="20"/>
        <end position="40"/>
    </location>
</feature>
<accession>A0A8D9B1F1</accession>
<evidence type="ECO:0000313" key="2">
    <source>
        <dbReference type="EMBL" id="CAG6774745.1"/>
    </source>
</evidence>
<dbReference type="EMBL" id="HBUF01595777">
    <property type="protein sequence ID" value="CAG6774745.1"/>
    <property type="molecule type" value="Transcribed_RNA"/>
</dbReference>